<dbReference type="Proteomes" id="UP001419268">
    <property type="component" value="Unassembled WGS sequence"/>
</dbReference>
<organism evidence="2 3">
    <name type="scientific">Stephania cephalantha</name>
    <dbReference type="NCBI Taxonomy" id="152367"/>
    <lineage>
        <taxon>Eukaryota</taxon>
        <taxon>Viridiplantae</taxon>
        <taxon>Streptophyta</taxon>
        <taxon>Embryophyta</taxon>
        <taxon>Tracheophyta</taxon>
        <taxon>Spermatophyta</taxon>
        <taxon>Magnoliopsida</taxon>
        <taxon>Ranunculales</taxon>
        <taxon>Menispermaceae</taxon>
        <taxon>Menispermoideae</taxon>
        <taxon>Cissampelideae</taxon>
        <taxon>Stephania</taxon>
    </lineage>
</organism>
<dbReference type="AlphaFoldDB" id="A0AAP0JGF1"/>
<keyword evidence="3" id="KW-1185">Reference proteome</keyword>
<dbReference type="InterPro" id="IPR025558">
    <property type="entry name" value="DUF4283"/>
</dbReference>
<feature type="domain" description="DUF4283" evidence="1">
    <location>
        <begin position="96"/>
        <end position="172"/>
    </location>
</feature>
<evidence type="ECO:0000313" key="2">
    <source>
        <dbReference type="EMBL" id="KAK9132841.1"/>
    </source>
</evidence>
<evidence type="ECO:0000259" key="1">
    <source>
        <dbReference type="Pfam" id="PF14111"/>
    </source>
</evidence>
<comment type="caution">
    <text evidence="2">The sequence shown here is derived from an EMBL/GenBank/DDBJ whole genome shotgun (WGS) entry which is preliminary data.</text>
</comment>
<sequence>MKKSKVSVGDLLLSIEEQFRPSQEQRVYRASLLKGTSLDEVKRASTTEKGKTPAEVKHPVVDTVFEKAKYSPPIIDHACRCILLFEGLEAKIQRPWKRTRIAKLLGKTMSYNYMTTKMKTMWLPEGEMEVSEIGNGFFAAKFAFESDMHKALEGGQWTILDTYMCVQRWQPKLC</sequence>
<proteinExistence type="predicted"/>
<evidence type="ECO:0000313" key="3">
    <source>
        <dbReference type="Proteomes" id="UP001419268"/>
    </source>
</evidence>
<name>A0AAP0JGF1_9MAGN</name>
<protein>
    <recommendedName>
        <fullName evidence="1">DUF4283 domain-containing protein</fullName>
    </recommendedName>
</protein>
<dbReference type="Pfam" id="PF14111">
    <property type="entry name" value="DUF4283"/>
    <property type="match status" value="1"/>
</dbReference>
<gene>
    <name evidence="2" type="ORF">Scep_012369</name>
</gene>
<dbReference type="PANTHER" id="PTHR31286:SF99">
    <property type="entry name" value="DUF4283 DOMAIN-CONTAINING PROTEIN"/>
    <property type="match status" value="1"/>
</dbReference>
<dbReference type="InterPro" id="IPR040256">
    <property type="entry name" value="At4g02000-like"/>
</dbReference>
<accession>A0AAP0JGF1</accession>
<reference evidence="2 3" key="1">
    <citation type="submission" date="2024-01" db="EMBL/GenBank/DDBJ databases">
        <title>Genome assemblies of Stephania.</title>
        <authorList>
            <person name="Yang L."/>
        </authorList>
    </citation>
    <scope>NUCLEOTIDE SEQUENCE [LARGE SCALE GENOMIC DNA]</scope>
    <source>
        <strain evidence="2">JXDWG</strain>
        <tissue evidence="2">Leaf</tissue>
    </source>
</reference>
<dbReference type="PANTHER" id="PTHR31286">
    <property type="entry name" value="GLYCINE-RICH CELL WALL STRUCTURAL PROTEIN 1.8-LIKE"/>
    <property type="match status" value="1"/>
</dbReference>
<dbReference type="EMBL" id="JBBNAG010000005">
    <property type="protein sequence ID" value="KAK9132841.1"/>
    <property type="molecule type" value="Genomic_DNA"/>
</dbReference>